<dbReference type="Pfam" id="PF14329">
    <property type="entry name" value="DUF4386"/>
    <property type="match status" value="1"/>
</dbReference>
<feature type="transmembrane region" description="Helical" evidence="1">
    <location>
        <begin position="72"/>
        <end position="90"/>
    </location>
</feature>
<feature type="transmembrane region" description="Helical" evidence="1">
    <location>
        <begin position="97"/>
        <end position="116"/>
    </location>
</feature>
<dbReference type="EMBL" id="QBKS01000001">
    <property type="protein sequence ID" value="PTX56756.1"/>
    <property type="molecule type" value="Genomic_DNA"/>
</dbReference>
<keyword evidence="1" id="KW-0812">Transmembrane</keyword>
<feature type="transmembrane region" description="Helical" evidence="1">
    <location>
        <begin position="34"/>
        <end position="60"/>
    </location>
</feature>
<name>A0A2T6BL23_9RHOB</name>
<evidence type="ECO:0000256" key="1">
    <source>
        <dbReference type="SAM" id="Phobius"/>
    </source>
</evidence>
<keyword evidence="1" id="KW-1133">Transmembrane helix</keyword>
<gene>
    <name evidence="2" type="ORF">C8N43_1418</name>
</gene>
<organism evidence="2 3">
    <name type="scientific">Litoreibacter ponti</name>
    <dbReference type="NCBI Taxonomy" id="1510457"/>
    <lineage>
        <taxon>Bacteria</taxon>
        <taxon>Pseudomonadati</taxon>
        <taxon>Pseudomonadota</taxon>
        <taxon>Alphaproteobacteria</taxon>
        <taxon>Rhodobacterales</taxon>
        <taxon>Roseobacteraceae</taxon>
        <taxon>Litoreibacter</taxon>
    </lineage>
</organism>
<accession>A0A2T6BL23</accession>
<feature type="transmembrane region" description="Helical" evidence="1">
    <location>
        <begin position="6"/>
        <end position="27"/>
    </location>
</feature>
<proteinExistence type="predicted"/>
<comment type="caution">
    <text evidence="2">The sequence shown here is derived from an EMBL/GenBank/DDBJ whole genome shotgun (WGS) entry which is preliminary data.</text>
</comment>
<keyword evidence="1" id="KW-0472">Membrane</keyword>
<sequence>MLVFASIGYLAVLILDSIIGLGLYVVLKPANRRLAALIGALRLLYAGALMIGVFALLFQMIDVYDYAAIKDVGYIFFASHIFLLGYVIFVSGYIPRLFGVLLIIASLTYAVFFIDIQLPEYALVLIMVTMAVAEGALFIWLLKKRNSLPVTCPRDITGTA</sequence>
<protein>
    <submittedName>
        <fullName evidence="2">Uncharacterized protein DUF4386</fullName>
    </submittedName>
</protein>
<reference evidence="2 3" key="1">
    <citation type="submission" date="2018-04" db="EMBL/GenBank/DDBJ databases">
        <title>Genomic Encyclopedia of Archaeal and Bacterial Type Strains, Phase II (KMG-II): from individual species to whole genera.</title>
        <authorList>
            <person name="Goeker M."/>
        </authorList>
    </citation>
    <scope>NUCLEOTIDE SEQUENCE [LARGE SCALE GENOMIC DNA]</scope>
    <source>
        <strain evidence="2 3">DSM 100977</strain>
    </source>
</reference>
<evidence type="ECO:0000313" key="2">
    <source>
        <dbReference type="EMBL" id="PTX56756.1"/>
    </source>
</evidence>
<dbReference type="InterPro" id="IPR025495">
    <property type="entry name" value="DUF4386"/>
</dbReference>
<dbReference type="AlphaFoldDB" id="A0A2T6BL23"/>
<feature type="transmembrane region" description="Helical" evidence="1">
    <location>
        <begin position="122"/>
        <end position="142"/>
    </location>
</feature>
<dbReference type="Proteomes" id="UP000243978">
    <property type="component" value="Unassembled WGS sequence"/>
</dbReference>
<keyword evidence="3" id="KW-1185">Reference proteome</keyword>
<evidence type="ECO:0000313" key="3">
    <source>
        <dbReference type="Proteomes" id="UP000243978"/>
    </source>
</evidence>